<dbReference type="Proteomes" id="UP000004344">
    <property type="component" value="Unassembled WGS sequence"/>
</dbReference>
<accession>G6FPR3</accession>
<feature type="domain" description="GmrSD restriction endonucleases N-terminal" evidence="1">
    <location>
        <begin position="15"/>
        <end position="63"/>
    </location>
</feature>
<dbReference type="RefSeq" id="WP_009455042.1">
    <property type="nucleotide sequence ID" value="NZ_AGIZ01000002.1"/>
</dbReference>
<dbReference type="AlphaFoldDB" id="G6FPR3"/>
<organism evidence="2 3">
    <name type="scientific">Fischerella thermalis JSC-11</name>
    <dbReference type="NCBI Taxonomy" id="741277"/>
    <lineage>
        <taxon>Bacteria</taxon>
        <taxon>Bacillati</taxon>
        <taxon>Cyanobacteriota</taxon>
        <taxon>Cyanophyceae</taxon>
        <taxon>Nostocales</taxon>
        <taxon>Hapalosiphonaceae</taxon>
        <taxon>Fischerella</taxon>
    </lineage>
</organism>
<sequence>MPAIKSFDHTTEALFDILRSMKDGKTQLPDFQRPWVWDDEQIRSILASISLSYPVGVVMMLETGNPDVRFEARPIERYSKSEIRRIQRLG</sequence>
<proteinExistence type="predicted"/>
<dbReference type="GeneID" id="93209817"/>
<dbReference type="Pfam" id="PF03235">
    <property type="entry name" value="GmrSD_N"/>
    <property type="match status" value="1"/>
</dbReference>
<protein>
    <recommendedName>
        <fullName evidence="1">GmrSD restriction endonucleases N-terminal domain-containing protein</fullName>
    </recommendedName>
</protein>
<evidence type="ECO:0000313" key="2">
    <source>
        <dbReference type="EMBL" id="EHC18863.1"/>
    </source>
</evidence>
<comment type="caution">
    <text evidence="2">The sequence shown here is derived from an EMBL/GenBank/DDBJ whole genome shotgun (WGS) entry which is preliminary data.</text>
</comment>
<dbReference type="EMBL" id="AGIZ01000002">
    <property type="protein sequence ID" value="EHC18863.1"/>
    <property type="molecule type" value="Genomic_DNA"/>
</dbReference>
<reference evidence="2 3" key="1">
    <citation type="submission" date="2011-09" db="EMBL/GenBank/DDBJ databases">
        <title>The draft genome of Fischerella sp. JSC-11.</title>
        <authorList>
            <consortium name="US DOE Joint Genome Institute (JGI-PGF)"/>
            <person name="Lucas S."/>
            <person name="Han J."/>
            <person name="Lapidus A."/>
            <person name="Cheng J.-F."/>
            <person name="Goodwin L."/>
            <person name="Pitluck S."/>
            <person name="Peters L."/>
            <person name="Land M.L."/>
            <person name="Hauser L."/>
            <person name="Sarkisova S."/>
            <person name="Bryant D.A."/>
            <person name="Brown I."/>
            <person name="Woyke T.J."/>
        </authorList>
    </citation>
    <scope>NUCLEOTIDE SEQUENCE [LARGE SCALE GENOMIC DNA]</scope>
    <source>
        <strain evidence="2 3">JSC-11</strain>
    </source>
</reference>
<dbReference type="InterPro" id="IPR004919">
    <property type="entry name" value="GmrSD_N"/>
</dbReference>
<dbReference type="PANTHER" id="PTHR37292:SF2">
    <property type="entry name" value="DUF262 DOMAIN-CONTAINING PROTEIN"/>
    <property type="match status" value="1"/>
</dbReference>
<name>G6FPR3_9CYAN</name>
<evidence type="ECO:0000313" key="3">
    <source>
        <dbReference type="Proteomes" id="UP000004344"/>
    </source>
</evidence>
<evidence type="ECO:0000259" key="1">
    <source>
        <dbReference type="Pfam" id="PF03235"/>
    </source>
</evidence>
<dbReference type="PANTHER" id="PTHR37292">
    <property type="entry name" value="VNG6097C"/>
    <property type="match status" value="1"/>
</dbReference>
<keyword evidence="3" id="KW-1185">Reference proteome</keyword>
<gene>
    <name evidence="2" type="ORF">FJSC11DRAFT_0843</name>
</gene>
<dbReference type="PATRIC" id="fig|741277.3.peg.992"/>